<feature type="compositionally biased region" description="Basic and acidic residues" evidence="4">
    <location>
        <begin position="361"/>
        <end position="377"/>
    </location>
</feature>
<accession>A0A843U189</accession>
<comment type="subcellular location">
    <subcellularLocation>
        <location evidence="1">Nucleus</location>
    </subcellularLocation>
</comment>
<feature type="non-terminal residue" evidence="6">
    <location>
        <position position="1"/>
    </location>
</feature>
<feature type="compositionally biased region" description="Polar residues" evidence="4">
    <location>
        <begin position="275"/>
        <end position="287"/>
    </location>
</feature>
<feature type="compositionally biased region" description="Pro residues" evidence="4">
    <location>
        <begin position="15"/>
        <end position="25"/>
    </location>
</feature>
<protein>
    <recommendedName>
        <fullName evidence="5">G-patch domain-containing protein</fullName>
    </recommendedName>
</protein>
<feature type="region of interest" description="Disordered" evidence="4">
    <location>
        <begin position="243"/>
        <end position="293"/>
    </location>
</feature>
<dbReference type="Gene3D" id="2.30.30.140">
    <property type="match status" value="1"/>
</dbReference>
<dbReference type="PANTHER" id="PTHR15818:SF2">
    <property type="entry name" value="G-PATCH DOMAIN AND KOW MOTIFS-CONTAINING PROTEIN"/>
    <property type="match status" value="1"/>
</dbReference>
<name>A0A843U189_COLES</name>
<evidence type="ECO:0000256" key="2">
    <source>
        <dbReference type="ARBA" id="ARBA00010966"/>
    </source>
</evidence>
<dbReference type="InterPro" id="IPR045166">
    <property type="entry name" value="Spp2-like"/>
</dbReference>
<dbReference type="EMBL" id="NMUH01000343">
    <property type="protein sequence ID" value="MQL77311.1"/>
    <property type="molecule type" value="Genomic_DNA"/>
</dbReference>
<evidence type="ECO:0000256" key="4">
    <source>
        <dbReference type="SAM" id="MobiDB-lite"/>
    </source>
</evidence>
<dbReference type="Pfam" id="PF12656">
    <property type="entry name" value="G-patch_2"/>
    <property type="match status" value="1"/>
</dbReference>
<evidence type="ECO:0000256" key="1">
    <source>
        <dbReference type="ARBA" id="ARBA00004123"/>
    </source>
</evidence>
<sequence length="544" mass="58820">LGEFGGGPLGADPSHPAPSPSPSPSPVEMKLSFSLSSSKSSSSRPLPAANGLTAANAREEEKQLQAAASTKSEFVTVFDPTVTLTTDAAASIAPLPNTDTWRAPTRMKNLLPPPSDPESSSSEVATRFVLDSSQPDAGGGTYGLVIRSKGGGAGSDGVGEGDSIGSPGREASNGRSELGFSAEQKFRDEIERLPEDRGMDEFQDISVEDFSRALLSGYGWKSGQGIGRNAKEDTKVREYKRWAGNGGLGFTPDPAVEKVRKKRREQFPPVPPPTDSTRTSVNESSAASGKKNEVLRVIAGEHAGLKAEVLKRSSHSGHAHGKVVLSLLSSGLEVSVGADMIAELGSAEEERCLRKLKEVEVREGGERRDVRRREDSMNGKWNHKSSSSSSSRHEEDGRSSSRNRQRESSERHQSSGDREAEPVSWLRSHIRVRIISRDFRGGRLYLKKGQVMDVVGPMTCDLSMDESGELLQGVEQEILETALPRRGGPVLVLFGRDKGRFGSLREKDTEKEMAVIQDADSHELFKVRLQQIAEYVGDPSVLGY</sequence>
<feature type="region of interest" description="Disordered" evidence="4">
    <location>
        <begin position="95"/>
        <end position="185"/>
    </location>
</feature>
<dbReference type="Proteomes" id="UP000652761">
    <property type="component" value="Unassembled WGS sequence"/>
</dbReference>
<comment type="similarity">
    <text evidence="2">Belongs to the MOS2 family.</text>
</comment>
<proteinExistence type="inferred from homology"/>
<dbReference type="GO" id="GO:0000398">
    <property type="term" value="P:mRNA splicing, via spliceosome"/>
    <property type="evidence" value="ECO:0007669"/>
    <property type="project" value="InterPro"/>
</dbReference>
<evidence type="ECO:0000259" key="5">
    <source>
        <dbReference type="PROSITE" id="PS50174"/>
    </source>
</evidence>
<evidence type="ECO:0000313" key="7">
    <source>
        <dbReference type="Proteomes" id="UP000652761"/>
    </source>
</evidence>
<dbReference type="SMART" id="SM00739">
    <property type="entry name" value="KOW"/>
    <property type="match status" value="2"/>
</dbReference>
<feature type="region of interest" description="Disordered" evidence="4">
    <location>
        <begin position="1"/>
        <end position="70"/>
    </location>
</feature>
<gene>
    <name evidence="6" type="ORF">Taro_009716</name>
</gene>
<feature type="compositionally biased region" description="Basic and acidic residues" evidence="4">
    <location>
        <begin position="391"/>
        <end position="421"/>
    </location>
</feature>
<organism evidence="6 7">
    <name type="scientific">Colocasia esculenta</name>
    <name type="common">Wild taro</name>
    <name type="synonym">Arum esculentum</name>
    <dbReference type="NCBI Taxonomy" id="4460"/>
    <lineage>
        <taxon>Eukaryota</taxon>
        <taxon>Viridiplantae</taxon>
        <taxon>Streptophyta</taxon>
        <taxon>Embryophyta</taxon>
        <taxon>Tracheophyta</taxon>
        <taxon>Spermatophyta</taxon>
        <taxon>Magnoliopsida</taxon>
        <taxon>Liliopsida</taxon>
        <taxon>Araceae</taxon>
        <taxon>Aroideae</taxon>
        <taxon>Colocasieae</taxon>
        <taxon>Colocasia</taxon>
    </lineage>
</organism>
<dbReference type="PROSITE" id="PS50174">
    <property type="entry name" value="G_PATCH"/>
    <property type="match status" value="1"/>
</dbReference>
<keyword evidence="7" id="KW-1185">Reference proteome</keyword>
<dbReference type="InterPro" id="IPR026822">
    <property type="entry name" value="Spp2/MOS2_G-patch"/>
</dbReference>
<reference evidence="6" key="1">
    <citation type="submission" date="2017-07" db="EMBL/GenBank/DDBJ databases">
        <title>Taro Niue Genome Assembly and Annotation.</title>
        <authorList>
            <person name="Atibalentja N."/>
            <person name="Keating K."/>
            <person name="Fields C.J."/>
        </authorList>
    </citation>
    <scope>NUCLEOTIDE SEQUENCE</scope>
    <source>
        <strain evidence="6">Niue_2</strain>
        <tissue evidence="6">Leaf</tissue>
    </source>
</reference>
<dbReference type="GO" id="GO:0003676">
    <property type="term" value="F:nucleic acid binding"/>
    <property type="evidence" value="ECO:0007669"/>
    <property type="project" value="InterPro"/>
</dbReference>
<dbReference type="OrthoDB" id="5577072at2759"/>
<feature type="compositionally biased region" description="Low complexity" evidence="4">
    <location>
        <begin position="30"/>
        <end position="43"/>
    </location>
</feature>
<dbReference type="InterPro" id="IPR000467">
    <property type="entry name" value="G_patch_dom"/>
</dbReference>
<keyword evidence="3" id="KW-0539">Nucleus</keyword>
<dbReference type="AlphaFoldDB" id="A0A843U189"/>
<comment type="caution">
    <text evidence="6">The sequence shown here is derived from an EMBL/GenBank/DDBJ whole genome shotgun (WGS) entry which is preliminary data.</text>
</comment>
<evidence type="ECO:0000313" key="6">
    <source>
        <dbReference type="EMBL" id="MQL77311.1"/>
    </source>
</evidence>
<feature type="compositionally biased region" description="Gly residues" evidence="4">
    <location>
        <begin position="149"/>
        <end position="162"/>
    </location>
</feature>
<evidence type="ECO:0000256" key="3">
    <source>
        <dbReference type="ARBA" id="ARBA00023242"/>
    </source>
</evidence>
<dbReference type="InterPro" id="IPR005824">
    <property type="entry name" value="KOW"/>
</dbReference>
<dbReference type="Pfam" id="PF25088">
    <property type="entry name" value="GPKOW_C"/>
    <property type="match status" value="1"/>
</dbReference>
<feature type="region of interest" description="Disordered" evidence="4">
    <location>
        <begin position="361"/>
        <end position="422"/>
    </location>
</feature>
<dbReference type="GO" id="GO:0005681">
    <property type="term" value="C:spliceosomal complex"/>
    <property type="evidence" value="ECO:0007669"/>
    <property type="project" value="TreeGrafter"/>
</dbReference>
<dbReference type="PANTHER" id="PTHR15818">
    <property type="entry name" value="G PATCH AND KOW-CONTAINING"/>
    <property type="match status" value="1"/>
</dbReference>
<feature type="domain" description="G-patch" evidence="5">
    <location>
        <begin position="207"/>
        <end position="253"/>
    </location>
</feature>